<evidence type="ECO:0000313" key="7">
    <source>
        <dbReference type="Proteomes" id="UP000257055"/>
    </source>
</evidence>
<keyword evidence="7" id="KW-1185">Reference proteome</keyword>
<dbReference type="Pfam" id="PF00144">
    <property type="entry name" value="Beta-lactamase"/>
    <property type="match status" value="1"/>
</dbReference>
<feature type="compositionally biased region" description="Polar residues" evidence="3">
    <location>
        <begin position="54"/>
        <end position="66"/>
    </location>
</feature>
<accession>A0A3D8TPS7</accession>
<dbReference type="Gene3D" id="3.40.710.10">
    <property type="entry name" value="DD-peptidase/beta-lactamase superfamily"/>
    <property type="match status" value="1"/>
</dbReference>
<feature type="region of interest" description="Disordered" evidence="3">
    <location>
        <begin position="54"/>
        <end position="78"/>
    </location>
</feature>
<evidence type="ECO:0000256" key="3">
    <source>
        <dbReference type="SAM" id="MobiDB-lite"/>
    </source>
</evidence>
<evidence type="ECO:0000256" key="1">
    <source>
        <dbReference type="ARBA" id="ARBA00004370"/>
    </source>
</evidence>
<dbReference type="AlphaFoldDB" id="A0A3D8TPS7"/>
<keyword evidence="2 4" id="KW-0472">Membrane</keyword>
<organism evidence="6 7">
    <name type="scientific">Listeria kieliensis</name>
    <dbReference type="NCBI Taxonomy" id="1621700"/>
    <lineage>
        <taxon>Bacteria</taxon>
        <taxon>Bacillati</taxon>
        <taxon>Bacillota</taxon>
        <taxon>Bacilli</taxon>
        <taxon>Bacillales</taxon>
        <taxon>Listeriaceae</taxon>
        <taxon>Listeria</taxon>
    </lineage>
</organism>
<dbReference type="RefSeq" id="WP_115752899.1">
    <property type="nucleotide sequence ID" value="NZ_LARY01000002.1"/>
</dbReference>
<comment type="subcellular location">
    <subcellularLocation>
        <location evidence="1">Membrane</location>
    </subcellularLocation>
</comment>
<feature type="domain" description="Beta-lactamase-related" evidence="5">
    <location>
        <begin position="88"/>
        <end position="379"/>
    </location>
</feature>
<dbReference type="GO" id="GO:0016020">
    <property type="term" value="C:membrane"/>
    <property type="evidence" value="ECO:0007669"/>
    <property type="project" value="UniProtKB-SubCell"/>
</dbReference>
<sequence length="394" mass="44475">MFTLEQNRKNQRRQEKKKRRRKILVFILSLVVFLAGLFLVVRLLTPKNTDTAAQEAKSNQKAQPSVSRKKEKKKAATETKEIVQNEALDQYLTELHFSGTAVVVRDGKMVLNKGYGYRNREKQEKNTPDTEFYIGSSQKALTATAILQLVEEGKLSLTDPVSRYLTGFPSGITIKNLLNHTSGLKGHLETNSKITPRELVQDIEERGIKRVPGKWDYRDSNYTVLAYLVEKLSGEKLEDYYKKHIFKPAKMTQVGFYEDFAKQKNASTGYYLKQDGSYSIPSMPDLSQLFGVGNVYMSAGDMYRFDQALMSGKLLSPESLAEMFTKGSSSGYGMGFYVDPGSYNNHGVLNGWNVSNSISKSGKTFVILFSNIQNNISSFGKVNNEVYKILNRTN</sequence>
<reference evidence="7" key="1">
    <citation type="submission" date="2015-04" db="EMBL/GenBank/DDBJ databases">
        <authorList>
            <person name="Schardt J."/>
            <person name="Mueller-Herbst S."/>
            <person name="Scherer S."/>
            <person name="Huptas C."/>
        </authorList>
    </citation>
    <scope>NUCLEOTIDE SEQUENCE [LARGE SCALE GENOMIC DNA]</scope>
    <source>
        <strain evidence="7">Kiel-L1</strain>
    </source>
</reference>
<name>A0A3D8TPS7_9LIST</name>
<gene>
    <name evidence="6" type="ORF">UR08_06640</name>
</gene>
<evidence type="ECO:0000259" key="5">
    <source>
        <dbReference type="Pfam" id="PF00144"/>
    </source>
</evidence>
<evidence type="ECO:0000313" key="6">
    <source>
        <dbReference type="EMBL" id="RDX00661.1"/>
    </source>
</evidence>
<feature type="transmembrane region" description="Helical" evidence="4">
    <location>
        <begin position="23"/>
        <end position="44"/>
    </location>
</feature>
<dbReference type="Proteomes" id="UP000257055">
    <property type="component" value="Unassembled WGS sequence"/>
</dbReference>
<keyword evidence="4" id="KW-1133">Transmembrane helix</keyword>
<dbReference type="InterPro" id="IPR001466">
    <property type="entry name" value="Beta-lactam-related"/>
</dbReference>
<evidence type="ECO:0000256" key="2">
    <source>
        <dbReference type="ARBA" id="ARBA00023136"/>
    </source>
</evidence>
<dbReference type="SUPFAM" id="SSF56601">
    <property type="entry name" value="beta-lactamase/transpeptidase-like"/>
    <property type="match status" value="1"/>
</dbReference>
<comment type="caution">
    <text evidence="6">The sequence shown here is derived from an EMBL/GenBank/DDBJ whole genome shotgun (WGS) entry which is preliminary data.</text>
</comment>
<evidence type="ECO:0000256" key="4">
    <source>
        <dbReference type="SAM" id="Phobius"/>
    </source>
</evidence>
<dbReference type="PANTHER" id="PTHR46825:SF11">
    <property type="entry name" value="PENICILLIN-BINDING PROTEIN 4"/>
    <property type="match status" value="1"/>
</dbReference>
<dbReference type="EMBL" id="LARY01000002">
    <property type="protein sequence ID" value="RDX00661.1"/>
    <property type="molecule type" value="Genomic_DNA"/>
</dbReference>
<protein>
    <submittedName>
        <fullName evidence="6">Penicillin-binding protein</fullName>
    </submittedName>
</protein>
<proteinExistence type="predicted"/>
<dbReference type="PANTHER" id="PTHR46825">
    <property type="entry name" value="D-ALANYL-D-ALANINE-CARBOXYPEPTIDASE/ENDOPEPTIDASE AMPH"/>
    <property type="match status" value="1"/>
</dbReference>
<dbReference type="InterPro" id="IPR050491">
    <property type="entry name" value="AmpC-like"/>
</dbReference>
<dbReference type="InterPro" id="IPR012338">
    <property type="entry name" value="Beta-lactam/transpept-like"/>
</dbReference>
<keyword evidence="4" id="KW-0812">Transmembrane</keyword>